<reference evidence="2 3" key="1">
    <citation type="submission" date="2018-11" db="EMBL/GenBank/DDBJ databases">
        <title>Genomic Encyclopedia of Type Strains, Phase IV (KMG-IV): sequencing the most valuable type-strain genomes for metagenomic binning, comparative biology and taxonomic classification.</title>
        <authorList>
            <person name="Goeker M."/>
        </authorList>
    </citation>
    <scope>NUCLEOTIDE SEQUENCE [LARGE SCALE GENOMIC DNA]</scope>
    <source>
        <strain evidence="2 3">DSM 26537</strain>
    </source>
</reference>
<accession>A0A3N1XMG1</accession>
<feature type="coiled-coil region" evidence="1">
    <location>
        <begin position="88"/>
        <end position="169"/>
    </location>
</feature>
<name>A0A3N1XMG1_9FIRM</name>
<gene>
    <name evidence="2" type="ORF">EDD66_10663</name>
</gene>
<dbReference type="RefSeq" id="WP_123609619.1">
    <property type="nucleotide sequence ID" value="NZ_RJVG01000006.1"/>
</dbReference>
<feature type="coiled-coil region" evidence="1">
    <location>
        <begin position="270"/>
        <end position="311"/>
    </location>
</feature>
<keyword evidence="3" id="KW-1185">Reference proteome</keyword>
<dbReference type="AlphaFoldDB" id="A0A3N1XMG1"/>
<dbReference type="OrthoDB" id="3540923at2"/>
<evidence type="ECO:0000313" key="2">
    <source>
        <dbReference type="EMBL" id="ROR27368.1"/>
    </source>
</evidence>
<sequence length="314" mass="37301">MDNTKLNEIKNNIAMLPVLQQRYKSIMDRIDEAQDKVESLLKKYEEECLDVEHLQKESFSVTVLKFIGKYEDKIDKESKEMLVAKIEYDKAVEHVNELNREKNDLESRISLLENERQTYESEIKNREQYILNQMNSDISYQYKDCLTKIEHLNRQMIEMDEALRAARNVGDTAKRAITHLDSAESWATYDIWFRGGILSHMAKYDHIDNAEEEFNRLSIQLKDLQKELLDIEIVDTPEITWIDSTTRAIDFWFDNIFTDMNVRSQIQKDSEQIRDLYKKLENIISVIERKRGEAEIALKEIENRKNELIITFNF</sequence>
<dbReference type="EMBL" id="RJVG01000006">
    <property type="protein sequence ID" value="ROR27368.1"/>
    <property type="molecule type" value="Genomic_DNA"/>
</dbReference>
<proteinExistence type="predicted"/>
<protein>
    <submittedName>
        <fullName evidence="2">Uncharacterized protein</fullName>
    </submittedName>
</protein>
<feature type="coiled-coil region" evidence="1">
    <location>
        <begin position="16"/>
        <end position="57"/>
    </location>
</feature>
<evidence type="ECO:0000256" key="1">
    <source>
        <dbReference type="SAM" id="Coils"/>
    </source>
</evidence>
<comment type="caution">
    <text evidence="2">The sequence shown here is derived from an EMBL/GenBank/DDBJ whole genome shotgun (WGS) entry which is preliminary data.</text>
</comment>
<feature type="coiled-coil region" evidence="1">
    <location>
        <begin position="207"/>
        <end position="234"/>
    </location>
</feature>
<keyword evidence="1" id="KW-0175">Coiled coil</keyword>
<organism evidence="2 3">
    <name type="scientific">Mobilisporobacter senegalensis</name>
    <dbReference type="NCBI Taxonomy" id="1329262"/>
    <lineage>
        <taxon>Bacteria</taxon>
        <taxon>Bacillati</taxon>
        <taxon>Bacillota</taxon>
        <taxon>Clostridia</taxon>
        <taxon>Lachnospirales</taxon>
        <taxon>Lachnospiraceae</taxon>
        <taxon>Mobilisporobacter</taxon>
    </lineage>
</organism>
<dbReference type="Proteomes" id="UP000273083">
    <property type="component" value="Unassembled WGS sequence"/>
</dbReference>
<evidence type="ECO:0000313" key="3">
    <source>
        <dbReference type="Proteomes" id="UP000273083"/>
    </source>
</evidence>